<accession>A0AAW2S2E6</accession>
<evidence type="ECO:0000313" key="2">
    <source>
        <dbReference type="EMBL" id="KAL0386547.1"/>
    </source>
</evidence>
<protein>
    <submittedName>
        <fullName evidence="2">Uncharacterized protein</fullName>
    </submittedName>
</protein>
<evidence type="ECO:0000256" key="1">
    <source>
        <dbReference type="SAM" id="MobiDB-lite"/>
    </source>
</evidence>
<reference evidence="2" key="1">
    <citation type="submission" date="2020-06" db="EMBL/GenBank/DDBJ databases">
        <authorList>
            <person name="Li T."/>
            <person name="Hu X."/>
            <person name="Zhang T."/>
            <person name="Song X."/>
            <person name="Zhang H."/>
            <person name="Dai N."/>
            <person name="Sheng W."/>
            <person name="Hou X."/>
            <person name="Wei L."/>
        </authorList>
    </citation>
    <scope>NUCLEOTIDE SEQUENCE</scope>
    <source>
        <strain evidence="2">KEN1</strain>
        <tissue evidence="2">Leaf</tissue>
    </source>
</reference>
<feature type="compositionally biased region" description="Basic and acidic residues" evidence="1">
    <location>
        <begin position="72"/>
        <end position="96"/>
    </location>
</feature>
<feature type="region of interest" description="Disordered" evidence="1">
    <location>
        <begin position="68"/>
        <end position="96"/>
    </location>
</feature>
<dbReference type="AlphaFoldDB" id="A0AAW2S2E6"/>
<comment type="caution">
    <text evidence="2">The sequence shown here is derived from an EMBL/GenBank/DDBJ whole genome shotgun (WGS) entry which is preliminary data.</text>
</comment>
<reference evidence="2" key="2">
    <citation type="journal article" date="2024" name="Plant">
        <title>Genomic evolution and insights into agronomic trait innovations of Sesamum species.</title>
        <authorList>
            <person name="Miao H."/>
            <person name="Wang L."/>
            <person name="Qu L."/>
            <person name="Liu H."/>
            <person name="Sun Y."/>
            <person name="Le M."/>
            <person name="Wang Q."/>
            <person name="Wei S."/>
            <person name="Zheng Y."/>
            <person name="Lin W."/>
            <person name="Duan Y."/>
            <person name="Cao H."/>
            <person name="Xiong S."/>
            <person name="Wang X."/>
            <person name="Wei L."/>
            <person name="Li C."/>
            <person name="Ma Q."/>
            <person name="Ju M."/>
            <person name="Zhao R."/>
            <person name="Li G."/>
            <person name="Mu C."/>
            <person name="Tian Q."/>
            <person name="Mei H."/>
            <person name="Zhang T."/>
            <person name="Gao T."/>
            <person name="Zhang H."/>
        </authorList>
    </citation>
    <scope>NUCLEOTIDE SEQUENCE</scope>
    <source>
        <strain evidence="2">KEN1</strain>
    </source>
</reference>
<proteinExistence type="predicted"/>
<gene>
    <name evidence="2" type="ORF">Slati_4544900</name>
</gene>
<sequence>MIVGRPSVNMFQAVASTYHLKIKFSTPDGIGEEIRDRKQARECYASTLKNPGDAPRVKIERQKRLLQMTLGKHQEKPPQQEAKVKSPEENKRRKVEQERLEAIEEVKMIEFFGDPLKAVKIGSSLDPPFDFSSDYFSKWVEAEAFNQNL</sequence>
<name>A0AAW2S2E6_9LAMI</name>
<organism evidence="2">
    <name type="scientific">Sesamum latifolium</name>
    <dbReference type="NCBI Taxonomy" id="2727402"/>
    <lineage>
        <taxon>Eukaryota</taxon>
        <taxon>Viridiplantae</taxon>
        <taxon>Streptophyta</taxon>
        <taxon>Embryophyta</taxon>
        <taxon>Tracheophyta</taxon>
        <taxon>Spermatophyta</taxon>
        <taxon>Magnoliopsida</taxon>
        <taxon>eudicotyledons</taxon>
        <taxon>Gunneridae</taxon>
        <taxon>Pentapetalae</taxon>
        <taxon>asterids</taxon>
        <taxon>lamiids</taxon>
        <taxon>Lamiales</taxon>
        <taxon>Pedaliaceae</taxon>
        <taxon>Sesamum</taxon>
    </lineage>
</organism>
<dbReference type="EMBL" id="JACGWN010000115">
    <property type="protein sequence ID" value="KAL0386547.1"/>
    <property type="molecule type" value="Genomic_DNA"/>
</dbReference>